<reference evidence="1 2" key="1">
    <citation type="submission" date="2024-01" db="EMBL/GenBank/DDBJ databases">
        <title>A draft genome for the cacao thread blight pathogen Marasmiellus scandens.</title>
        <authorList>
            <person name="Baruah I.K."/>
            <person name="Leung J."/>
            <person name="Bukari Y."/>
            <person name="Amoako-Attah I."/>
            <person name="Meinhardt L.W."/>
            <person name="Bailey B.A."/>
            <person name="Cohen S.P."/>
        </authorList>
    </citation>
    <scope>NUCLEOTIDE SEQUENCE [LARGE SCALE GENOMIC DNA]</scope>
    <source>
        <strain evidence="1 2">GH-19</strain>
    </source>
</reference>
<sequence length="158" mass="18065">MGMNQNQIPVTTTSSFKSVQTRLYPANSWNALTVSTYFHENTSHPGRRYLLALGTLADARTQPYIHDVVVTITYRNKTYKFRVFFKRHKLLPINQAIRRLSRVSVEGDVLLAAVGKTVEIRNLRGGDERRAADLAVKKLMRFLSPLRTRRCFPAEVSV</sequence>
<comment type="caution">
    <text evidence="1">The sequence shown here is derived from an EMBL/GenBank/DDBJ whole genome shotgun (WGS) entry which is preliminary data.</text>
</comment>
<dbReference type="Proteomes" id="UP001498398">
    <property type="component" value="Unassembled WGS sequence"/>
</dbReference>
<dbReference type="EMBL" id="JBANRG010000039">
    <property type="protein sequence ID" value="KAK7448104.1"/>
    <property type="molecule type" value="Genomic_DNA"/>
</dbReference>
<evidence type="ECO:0000313" key="1">
    <source>
        <dbReference type="EMBL" id="KAK7448104.1"/>
    </source>
</evidence>
<evidence type="ECO:0000313" key="2">
    <source>
        <dbReference type="Proteomes" id="UP001498398"/>
    </source>
</evidence>
<accession>A0ABR1J218</accession>
<organism evidence="1 2">
    <name type="scientific">Marasmiellus scandens</name>
    <dbReference type="NCBI Taxonomy" id="2682957"/>
    <lineage>
        <taxon>Eukaryota</taxon>
        <taxon>Fungi</taxon>
        <taxon>Dikarya</taxon>
        <taxon>Basidiomycota</taxon>
        <taxon>Agaricomycotina</taxon>
        <taxon>Agaricomycetes</taxon>
        <taxon>Agaricomycetidae</taxon>
        <taxon>Agaricales</taxon>
        <taxon>Marasmiineae</taxon>
        <taxon>Omphalotaceae</taxon>
        <taxon>Marasmiellus</taxon>
    </lineage>
</organism>
<gene>
    <name evidence="1" type="ORF">VKT23_013862</name>
</gene>
<protein>
    <submittedName>
        <fullName evidence="1">Uncharacterized protein</fullName>
    </submittedName>
</protein>
<keyword evidence="2" id="KW-1185">Reference proteome</keyword>
<proteinExistence type="predicted"/>
<name>A0ABR1J218_9AGAR</name>